<organism evidence="5 6">
    <name type="scientific">Nyctereutes procyonoides</name>
    <name type="common">Raccoon dog</name>
    <name type="synonym">Canis procyonoides</name>
    <dbReference type="NCBI Taxonomy" id="34880"/>
    <lineage>
        <taxon>Eukaryota</taxon>
        <taxon>Metazoa</taxon>
        <taxon>Chordata</taxon>
        <taxon>Craniata</taxon>
        <taxon>Vertebrata</taxon>
        <taxon>Euteleostomi</taxon>
        <taxon>Mammalia</taxon>
        <taxon>Eutheria</taxon>
        <taxon>Laurasiatheria</taxon>
        <taxon>Carnivora</taxon>
        <taxon>Caniformia</taxon>
        <taxon>Canidae</taxon>
        <taxon>Nyctereutes</taxon>
    </lineage>
</organism>
<evidence type="ECO:0000313" key="5">
    <source>
        <dbReference type="EMBL" id="CAD7683610.1"/>
    </source>
</evidence>
<keyword evidence="6" id="KW-1185">Reference proteome</keyword>
<dbReference type="AlphaFoldDB" id="A0A811Z4P4"/>
<dbReference type="GO" id="GO:0070971">
    <property type="term" value="C:endoplasmic reticulum exit site"/>
    <property type="evidence" value="ECO:0007669"/>
    <property type="project" value="TreeGrafter"/>
</dbReference>
<dbReference type="GO" id="GO:0009306">
    <property type="term" value="P:protein secretion"/>
    <property type="evidence" value="ECO:0007669"/>
    <property type="project" value="TreeGrafter"/>
</dbReference>
<dbReference type="GO" id="GO:0035459">
    <property type="term" value="P:vesicle cargo loading"/>
    <property type="evidence" value="ECO:0007669"/>
    <property type="project" value="TreeGrafter"/>
</dbReference>
<dbReference type="GO" id="GO:0005789">
    <property type="term" value="C:endoplasmic reticulum membrane"/>
    <property type="evidence" value="ECO:0007669"/>
    <property type="project" value="TreeGrafter"/>
</dbReference>
<feature type="coiled-coil region" evidence="2">
    <location>
        <begin position="295"/>
        <end position="336"/>
    </location>
</feature>
<comment type="caution">
    <text evidence="5">The sequence shown here is derived from an EMBL/GenBank/DDBJ whole genome shotgun (WGS) entry which is preliminary data.</text>
</comment>
<reference evidence="5" key="1">
    <citation type="submission" date="2020-12" db="EMBL/GenBank/DDBJ databases">
        <authorList>
            <consortium name="Molecular Ecology Group"/>
        </authorList>
    </citation>
    <scope>NUCLEOTIDE SEQUENCE</scope>
    <source>
        <strain evidence="5">TBG_1078</strain>
    </source>
</reference>
<evidence type="ECO:0000313" key="6">
    <source>
        <dbReference type="Proteomes" id="UP000645828"/>
    </source>
</evidence>
<evidence type="ECO:0000256" key="2">
    <source>
        <dbReference type="SAM" id="Coils"/>
    </source>
</evidence>
<keyword evidence="4" id="KW-0812">Transmembrane</keyword>
<dbReference type="PANTHER" id="PTHR23158:SF54">
    <property type="entry name" value="TRANSPORT AND GOLGI ORGANIZATION PROTEIN 1 HOMOLOG"/>
    <property type="match status" value="1"/>
</dbReference>
<keyword evidence="4" id="KW-1133">Transmembrane helix</keyword>
<evidence type="ECO:0000256" key="3">
    <source>
        <dbReference type="SAM" id="MobiDB-lite"/>
    </source>
</evidence>
<dbReference type="PANTHER" id="PTHR23158">
    <property type="entry name" value="MELANOMA INHIBITORY ACTIVITY-RELATED"/>
    <property type="match status" value="1"/>
</dbReference>
<sequence length="405" mass="47247">MGSWGPAFRVLLEPEPEVVTKKIGFLRRVQLSITSGFVVVVLEMFQRSLPTHFRRTFVCILPGHFPPGSDGVEILWTLTVITASLGICAFLIYLWRTILAVEPQEYQVNLQQITEKINWFEKESRELAEEISIWEQKIREAKKHLSETETENMFLSDETPKLKLQDEFEDPELRVLRSKKYDLEGMWFGGNISPCGGNECALRRERMPSCPEGHYPSPSPVTSKFSGHVHTHRRKPSFTDSKKVLEDKCNALSSMKTTKEAELKQLKKRVDTLTEFYEQTKVAAEEKLKKTHYELVAKKNQLSATEKNLKVATEEIDKYKQQVQEMQEQLQESELTFRHQIAVHEKNAQDNWVKARFWEREIAQQSREKAYLKHRKMLPERHRRQELIPGRPETQNPPGRGLFQI</sequence>
<dbReference type="EMBL" id="CAJHUB010000755">
    <property type="protein sequence ID" value="CAD7683610.1"/>
    <property type="molecule type" value="Genomic_DNA"/>
</dbReference>
<gene>
    <name evidence="5" type="ORF">NYPRO_LOCUS16402</name>
</gene>
<feature type="coiled-coil region" evidence="2">
    <location>
        <begin position="110"/>
        <end position="158"/>
    </location>
</feature>
<protein>
    <submittedName>
        <fullName evidence="5">(raccoon dog) hypothetical protein</fullName>
    </submittedName>
</protein>
<evidence type="ECO:0000256" key="1">
    <source>
        <dbReference type="ARBA" id="ARBA00023054"/>
    </source>
</evidence>
<dbReference type="Proteomes" id="UP000645828">
    <property type="component" value="Unassembled WGS sequence"/>
</dbReference>
<keyword evidence="4" id="KW-0472">Membrane</keyword>
<evidence type="ECO:0000256" key="4">
    <source>
        <dbReference type="SAM" id="Phobius"/>
    </source>
</evidence>
<dbReference type="GO" id="GO:0006888">
    <property type="term" value="P:endoplasmic reticulum to Golgi vesicle-mediated transport"/>
    <property type="evidence" value="ECO:0007669"/>
    <property type="project" value="TreeGrafter"/>
</dbReference>
<keyword evidence="1 2" id="KW-0175">Coiled coil</keyword>
<dbReference type="InterPro" id="IPR051500">
    <property type="entry name" value="cTAGE_MIA/OTOR"/>
</dbReference>
<feature type="transmembrane region" description="Helical" evidence="4">
    <location>
        <begin position="74"/>
        <end position="95"/>
    </location>
</feature>
<accession>A0A811Z4P4</accession>
<feature type="region of interest" description="Disordered" evidence="3">
    <location>
        <begin position="382"/>
        <end position="405"/>
    </location>
</feature>
<name>A0A811Z4P4_NYCPR</name>
<proteinExistence type="predicted"/>